<accession>A0A699QLB4</accession>
<reference evidence="1" key="1">
    <citation type="journal article" date="2019" name="Sci. Rep.">
        <title>Draft genome of Tanacetum cinerariifolium, the natural source of mosquito coil.</title>
        <authorList>
            <person name="Yamashiro T."/>
            <person name="Shiraishi A."/>
            <person name="Satake H."/>
            <person name="Nakayama K."/>
        </authorList>
    </citation>
    <scope>NUCLEOTIDE SEQUENCE</scope>
</reference>
<proteinExistence type="predicted"/>
<comment type="caution">
    <text evidence="1">The sequence shown here is derived from an EMBL/GenBank/DDBJ whole genome shotgun (WGS) entry which is preliminary data.</text>
</comment>
<evidence type="ECO:0000313" key="1">
    <source>
        <dbReference type="EMBL" id="GFC71746.1"/>
    </source>
</evidence>
<sequence length="42" mass="4481">GRVSFNSDCVAAHVQPTFDHPNSVVVWMSDGDPAVKTPNGLK</sequence>
<feature type="non-terminal residue" evidence="1">
    <location>
        <position position="1"/>
    </location>
</feature>
<dbReference type="AlphaFoldDB" id="A0A699QLB4"/>
<organism evidence="1">
    <name type="scientific">Tanacetum cinerariifolium</name>
    <name type="common">Dalmatian daisy</name>
    <name type="synonym">Chrysanthemum cinerariifolium</name>
    <dbReference type="NCBI Taxonomy" id="118510"/>
    <lineage>
        <taxon>Eukaryota</taxon>
        <taxon>Viridiplantae</taxon>
        <taxon>Streptophyta</taxon>
        <taxon>Embryophyta</taxon>
        <taxon>Tracheophyta</taxon>
        <taxon>Spermatophyta</taxon>
        <taxon>Magnoliopsida</taxon>
        <taxon>eudicotyledons</taxon>
        <taxon>Gunneridae</taxon>
        <taxon>Pentapetalae</taxon>
        <taxon>asterids</taxon>
        <taxon>campanulids</taxon>
        <taxon>Asterales</taxon>
        <taxon>Asteraceae</taxon>
        <taxon>Asteroideae</taxon>
        <taxon>Anthemideae</taxon>
        <taxon>Anthemidinae</taxon>
        <taxon>Tanacetum</taxon>
    </lineage>
</organism>
<gene>
    <name evidence="1" type="ORF">Tci_843716</name>
</gene>
<protein>
    <submittedName>
        <fullName evidence="1">Uncharacterized protein</fullName>
    </submittedName>
</protein>
<name>A0A699QLB4_TANCI</name>
<dbReference type="EMBL" id="BKCJ011034669">
    <property type="protein sequence ID" value="GFC71746.1"/>
    <property type="molecule type" value="Genomic_DNA"/>
</dbReference>